<evidence type="ECO:0000256" key="1">
    <source>
        <dbReference type="SAM" id="MobiDB-lite"/>
    </source>
</evidence>
<protein>
    <submittedName>
        <fullName evidence="4">F-box protein At3g60790-like</fullName>
    </submittedName>
</protein>
<dbReference type="Gene3D" id="1.20.1280.50">
    <property type="match status" value="1"/>
</dbReference>
<dbReference type="CDD" id="cd22160">
    <property type="entry name" value="F-box_AtFBL13-like"/>
    <property type="match status" value="1"/>
</dbReference>
<name>A0ABM0SMS4_CAMSA</name>
<dbReference type="Pfam" id="PF24758">
    <property type="entry name" value="LRR_At5g56370"/>
    <property type="match status" value="1"/>
</dbReference>
<reference evidence="4" key="2">
    <citation type="submission" date="2025-08" db="UniProtKB">
        <authorList>
            <consortium name="RefSeq"/>
        </authorList>
    </citation>
    <scope>IDENTIFICATION</scope>
    <source>
        <tissue evidence="4">Leaf</tissue>
    </source>
</reference>
<dbReference type="InterPro" id="IPR001810">
    <property type="entry name" value="F-box_dom"/>
</dbReference>
<dbReference type="PANTHER" id="PTHR31639:SF314">
    <property type="entry name" value="OS01G0752100 PROTEIN"/>
    <property type="match status" value="1"/>
</dbReference>
<evidence type="ECO:0000259" key="2">
    <source>
        <dbReference type="PROSITE" id="PS50181"/>
    </source>
</evidence>
<dbReference type="Gene3D" id="3.80.10.10">
    <property type="entry name" value="Ribonuclease Inhibitor"/>
    <property type="match status" value="1"/>
</dbReference>
<sequence length="479" mass="54190">MDATQLLSFLELASSQPPPPPPVPSNARRTPSSASSEAGRKRIRNADDMDLISKLPDELLENILSKAPFKSAVRTSSVSKRWVNLWKRTPHLSVDMSFIMQRGGHVHQDSKSFFEGVTKTLNNHGGPLESCRIGSCVYQCEDGTLERWIQTVTRVKHTKELTLENYIVVMGPIGGYNTLRVSPSIFSHQSLTSLSLTRYYLTEAEAFKSCCNLKTLKLYDIIADVSILNSIFEACSSLEVLVLIITSLSRSGVLTIENNNLEFLQVGCPTVMDKMEVIAARLEIFDIKYINCNGFFISAPKVIFNRSSWVGGKYPQLNYNISSLAQEKKRIWFELMVNEYYKMKRKGCLSVRVDVTNPKELQILKEVLLMWGEEMRELEIIFKDGNARGEDQADQSSFINGENPFPDAFFGVATVWMYNFDRSNEVQFALASRFVKHGTVIDKLMIETSSYPPMKRLLTEGKVAQLRQLCDYGLSIESF</sequence>
<dbReference type="InterPro" id="IPR032675">
    <property type="entry name" value="LRR_dom_sf"/>
</dbReference>
<dbReference type="SMART" id="SM00256">
    <property type="entry name" value="FBOX"/>
    <property type="match status" value="1"/>
</dbReference>
<dbReference type="Proteomes" id="UP000694864">
    <property type="component" value="Chromosome 7"/>
</dbReference>
<evidence type="ECO:0000313" key="3">
    <source>
        <dbReference type="Proteomes" id="UP000694864"/>
    </source>
</evidence>
<dbReference type="InterPro" id="IPR036047">
    <property type="entry name" value="F-box-like_dom_sf"/>
</dbReference>
<feature type="domain" description="F-box" evidence="2">
    <location>
        <begin position="49"/>
        <end position="101"/>
    </location>
</feature>
<dbReference type="PANTHER" id="PTHR31639">
    <property type="entry name" value="F-BOX PROTEIN-LIKE"/>
    <property type="match status" value="1"/>
</dbReference>
<dbReference type="PROSITE" id="PS50181">
    <property type="entry name" value="FBOX"/>
    <property type="match status" value="1"/>
</dbReference>
<dbReference type="InterPro" id="IPR055411">
    <property type="entry name" value="LRR_FXL15/At3g58940/PEG3-like"/>
</dbReference>
<dbReference type="SUPFAM" id="SSF81383">
    <property type="entry name" value="F-box domain"/>
    <property type="match status" value="1"/>
</dbReference>
<dbReference type="GeneID" id="104699819"/>
<organism evidence="3 4">
    <name type="scientific">Camelina sativa</name>
    <name type="common">False flax</name>
    <name type="synonym">Myagrum sativum</name>
    <dbReference type="NCBI Taxonomy" id="90675"/>
    <lineage>
        <taxon>Eukaryota</taxon>
        <taxon>Viridiplantae</taxon>
        <taxon>Streptophyta</taxon>
        <taxon>Embryophyta</taxon>
        <taxon>Tracheophyta</taxon>
        <taxon>Spermatophyta</taxon>
        <taxon>Magnoliopsida</taxon>
        <taxon>eudicotyledons</taxon>
        <taxon>Gunneridae</taxon>
        <taxon>Pentapetalae</taxon>
        <taxon>rosids</taxon>
        <taxon>malvids</taxon>
        <taxon>Brassicales</taxon>
        <taxon>Brassicaceae</taxon>
        <taxon>Camelineae</taxon>
        <taxon>Camelina</taxon>
    </lineage>
</organism>
<dbReference type="InterPro" id="IPR053781">
    <property type="entry name" value="F-box_AtFBL13-like"/>
</dbReference>
<feature type="region of interest" description="Disordered" evidence="1">
    <location>
        <begin position="10"/>
        <end position="45"/>
    </location>
</feature>
<evidence type="ECO:0000313" key="4">
    <source>
        <dbReference type="RefSeq" id="XP_010413518.2"/>
    </source>
</evidence>
<accession>A0ABM0SMS4</accession>
<feature type="compositionally biased region" description="Polar residues" evidence="1">
    <location>
        <begin position="27"/>
        <end position="36"/>
    </location>
</feature>
<dbReference type="SUPFAM" id="SSF52047">
    <property type="entry name" value="RNI-like"/>
    <property type="match status" value="1"/>
</dbReference>
<gene>
    <name evidence="4" type="primary">LOC104699819</name>
</gene>
<keyword evidence="3" id="KW-1185">Reference proteome</keyword>
<reference evidence="3" key="1">
    <citation type="journal article" date="2014" name="Nat. Commun.">
        <title>The emerging biofuel crop Camelina sativa retains a highly undifferentiated hexaploid genome structure.</title>
        <authorList>
            <person name="Kagale S."/>
            <person name="Koh C."/>
            <person name="Nixon J."/>
            <person name="Bollina V."/>
            <person name="Clarke W.E."/>
            <person name="Tuteja R."/>
            <person name="Spillane C."/>
            <person name="Robinson S.J."/>
            <person name="Links M.G."/>
            <person name="Clarke C."/>
            <person name="Higgins E.E."/>
            <person name="Huebert T."/>
            <person name="Sharpe A.G."/>
            <person name="Parkin I.A."/>
        </authorList>
    </citation>
    <scope>NUCLEOTIDE SEQUENCE [LARGE SCALE GENOMIC DNA]</scope>
    <source>
        <strain evidence="3">cv. DH55</strain>
    </source>
</reference>
<dbReference type="RefSeq" id="XP_010413518.2">
    <property type="nucleotide sequence ID" value="XM_010415216.2"/>
</dbReference>
<proteinExistence type="predicted"/>
<dbReference type="Pfam" id="PF00646">
    <property type="entry name" value="F-box"/>
    <property type="match status" value="1"/>
</dbReference>